<dbReference type="Gene3D" id="2.60.40.1910">
    <property type="match status" value="1"/>
</dbReference>
<reference evidence="15" key="1">
    <citation type="submission" date="2019-11" db="UniProtKB">
        <authorList>
            <consortium name="WormBaseParasite"/>
        </authorList>
    </citation>
    <scope>IDENTIFICATION</scope>
</reference>
<dbReference type="GO" id="GO:0005615">
    <property type="term" value="C:extracellular space"/>
    <property type="evidence" value="ECO:0007669"/>
    <property type="project" value="TreeGrafter"/>
</dbReference>
<dbReference type="SUPFAM" id="SSF63737">
    <property type="entry name" value="Leukotriene A4 hydrolase N-terminal domain"/>
    <property type="match status" value="1"/>
</dbReference>
<evidence type="ECO:0000256" key="5">
    <source>
        <dbReference type="ARBA" id="ARBA00022801"/>
    </source>
</evidence>
<feature type="binding site" evidence="9">
    <location>
        <position position="326"/>
    </location>
    <ligand>
        <name>Zn(2+)</name>
        <dbReference type="ChEBI" id="CHEBI:29105"/>
        <note>catalytic</note>
    </ligand>
</feature>
<feature type="domain" description="Peptidase M1 membrane alanine aminopeptidase" evidence="12">
    <location>
        <begin position="251"/>
        <end position="467"/>
    </location>
</feature>
<evidence type="ECO:0000256" key="1">
    <source>
        <dbReference type="ARBA" id="ARBA00010136"/>
    </source>
</evidence>
<evidence type="ECO:0000259" key="14">
    <source>
        <dbReference type="Pfam" id="PF17900"/>
    </source>
</evidence>
<proteinExistence type="inferred from homology"/>
<dbReference type="InterPro" id="IPR024571">
    <property type="entry name" value="ERAP1-like_C_dom"/>
</dbReference>
<keyword evidence="5 11" id="KW-0378">Hydrolase</keyword>
<dbReference type="SUPFAM" id="SSF55486">
    <property type="entry name" value="Metalloproteases ('zincins'), catalytic domain"/>
    <property type="match status" value="1"/>
</dbReference>
<feature type="binding site" evidence="9">
    <location>
        <position position="345"/>
    </location>
    <ligand>
        <name>Zn(2+)</name>
        <dbReference type="ChEBI" id="CHEBI:29105"/>
        <note>catalytic</note>
    </ligand>
</feature>
<evidence type="ECO:0000256" key="6">
    <source>
        <dbReference type="ARBA" id="ARBA00022833"/>
    </source>
</evidence>
<dbReference type="GO" id="GO:0005737">
    <property type="term" value="C:cytoplasm"/>
    <property type="evidence" value="ECO:0007669"/>
    <property type="project" value="TreeGrafter"/>
</dbReference>
<dbReference type="InterPro" id="IPR027268">
    <property type="entry name" value="Peptidase_M4/M1_CTD_sf"/>
</dbReference>
<dbReference type="Pfam" id="PF11838">
    <property type="entry name" value="ERAP1_C"/>
    <property type="match status" value="1"/>
</dbReference>
<dbReference type="PANTHER" id="PTHR11533:SF174">
    <property type="entry name" value="PUROMYCIN-SENSITIVE AMINOPEPTIDASE-RELATED"/>
    <property type="match status" value="1"/>
</dbReference>
<feature type="domain" description="Aminopeptidase N-like N-terminal" evidence="14">
    <location>
        <begin position="19"/>
        <end position="215"/>
    </location>
</feature>
<dbReference type="GO" id="GO:0006508">
    <property type="term" value="P:proteolysis"/>
    <property type="evidence" value="ECO:0007669"/>
    <property type="project" value="UniProtKB-KW"/>
</dbReference>
<evidence type="ECO:0000256" key="9">
    <source>
        <dbReference type="PIRSR" id="PIRSR634016-3"/>
    </source>
</evidence>
<sequence length="923" mass="103126">MAAPDLHFERLPTTYEVKEYKLDFLPNATDFTFHGNATISMHLAQSTNQFILNAKKLEILSAKIRHSTAKSDNTASSKSIEYDEKQERVTINFGSLLPEGDAELCLDYKGILDDNMQGFYRSAYNDEGGKKRIVLATQFEPTYARMAFPCADEPSRKAKFTISLVIQDHLTALSCMPEVSREALDDPPKYLPAPKNGRKYVRVSFAQTPVMSTYIFAFVVGHFDFCEAIDANNVLIRVYTPPGRSQLGHHALHVAKSALPFYTDLFGIGYPLPKLDLIAIPDFAMGAMENWGLLTYRETALLIDEAQSSLQSKRYVALVVAHEVAHMWFGNLVTMEWWTHLWLNEGFATWIEYLAVDHCFPEFDIWSIFLPSQFYAAMETDELRTSHPIEVVVNSPDEVEEIFDAVSYEKGSSIIRMINDYLGPETFNKGLQLYINRHKFSNTMTEDLWKALSEVSGEDVKSIMSTWTKQIGFPVLTVRPVSFDANKGLTISIDQTRFLIDGSQDDKALEWYVPVTICEASDSTKVLARVMVPPRGGVTSKDPFTVCIPPTAGKGQPKIRLNPGVFGFYRVQYDEGMMGPVLEALGEKQLPSLDRLSLLADTFALARAGRVRLTTALTMASTFLGEGDYTVWRELSTQLAFIRDIISESCYVKSVDAAGAPSTPVEVAMDMFMAHVAEDTFKRLGWDPRANESNNDTLLRPLLVAILGGTGSTEVVPEAQKRFEKHYRAVMAGQDGDGAAPRSDLIPADLRSAVYSTCIKHGGEEVYEQLLQLHDKATMQDERVRILHCIGLARKATVIKRAVDLAFSDFVRKQDRLRPLIALSGSPAGRRAVWSEVKTRIATVMDDLGGSHLAGRVLKSCCEGFCSKANYAEIDAFFKEHPVPCTRAVQQALETIGVNEGILQREEDQVKLYLTQFAENIPE</sequence>
<comment type="cofactor">
    <cofactor evidence="9 11">
        <name>Zn(2+)</name>
        <dbReference type="ChEBI" id="CHEBI:29105"/>
    </cofactor>
    <text evidence="9 11">Binds 1 zinc ion per subunit.</text>
</comment>
<accession>A0A5K3F2T3</accession>
<keyword evidence="7 11" id="KW-0482">Metalloprotease</keyword>
<evidence type="ECO:0000256" key="3">
    <source>
        <dbReference type="ARBA" id="ARBA00022670"/>
    </source>
</evidence>
<keyword evidence="6 9" id="KW-0862">Zinc</keyword>
<dbReference type="InterPro" id="IPR034016">
    <property type="entry name" value="M1_APN-typ"/>
</dbReference>
<evidence type="ECO:0000259" key="12">
    <source>
        <dbReference type="Pfam" id="PF01433"/>
    </source>
</evidence>
<feature type="active site" description="Proton acceptor" evidence="8">
    <location>
        <position position="323"/>
    </location>
</feature>
<dbReference type="EC" id="3.4.11.-" evidence="11"/>
<dbReference type="GO" id="GO:0016020">
    <property type="term" value="C:membrane"/>
    <property type="evidence" value="ECO:0007669"/>
    <property type="project" value="TreeGrafter"/>
</dbReference>
<dbReference type="Pfam" id="PF17900">
    <property type="entry name" value="Peptidase_M1_N"/>
    <property type="match status" value="1"/>
</dbReference>
<evidence type="ECO:0000256" key="11">
    <source>
        <dbReference type="RuleBase" id="RU364040"/>
    </source>
</evidence>
<evidence type="ECO:0000256" key="2">
    <source>
        <dbReference type="ARBA" id="ARBA00022438"/>
    </source>
</evidence>
<feature type="binding site" evidence="9">
    <location>
        <position position="322"/>
    </location>
    <ligand>
        <name>Zn(2+)</name>
        <dbReference type="ChEBI" id="CHEBI:29105"/>
        <note>catalytic</note>
    </ligand>
</feature>
<dbReference type="GO" id="GO:0070006">
    <property type="term" value="F:metalloaminopeptidase activity"/>
    <property type="evidence" value="ECO:0007669"/>
    <property type="project" value="TreeGrafter"/>
</dbReference>
<organism evidence="15">
    <name type="scientific">Mesocestoides corti</name>
    <name type="common">Flatworm</name>
    <dbReference type="NCBI Taxonomy" id="53468"/>
    <lineage>
        <taxon>Eukaryota</taxon>
        <taxon>Metazoa</taxon>
        <taxon>Spiralia</taxon>
        <taxon>Lophotrochozoa</taxon>
        <taxon>Platyhelminthes</taxon>
        <taxon>Cestoda</taxon>
        <taxon>Eucestoda</taxon>
        <taxon>Cyclophyllidea</taxon>
        <taxon>Mesocestoididae</taxon>
        <taxon>Mesocestoides</taxon>
    </lineage>
</organism>
<dbReference type="InterPro" id="IPR042097">
    <property type="entry name" value="Aminopeptidase_N-like_N_sf"/>
</dbReference>
<evidence type="ECO:0000256" key="7">
    <source>
        <dbReference type="ARBA" id="ARBA00023049"/>
    </source>
</evidence>
<evidence type="ECO:0000259" key="13">
    <source>
        <dbReference type="Pfam" id="PF11838"/>
    </source>
</evidence>
<dbReference type="Gene3D" id="1.10.390.10">
    <property type="entry name" value="Neutral Protease Domain 2"/>
    <property type="match status" value="1"/>
</dbReference>
<dbReference type="Pfam" id="PF01433">
    <property type="entry name" value="Peptidase_M1"/>
    <property type="match status" value="1"/>
</dbReference>
<dbReference type="Gene3D" id="1.25.50.20">
    <property type="match status" value="1"/>
</dbReference>
<dbReference type="InterPro" id="IPR014782">
    <property type="entry name" value="Peptidase_M1_dom"/>
</dbReference>
<dbReference type="PANTHER" id="PTHR11533">
    <property type="entry name" value="PROTEASE M1 ZINC METALLOPROTEASE"/>
    <property type="match status" value="1"/>
</dbReference>
<keyword evidence="3 11" id="KW-0645">Protease</keyword>
<protein>
    <recommendedName>
        <fullName evidence="11">Aminopeptidase</fullName>
        <ecNumber evidence="11">3.4.11.-</ecNumber>
    </recommendedName>
</protein>
<dbReference type="WBParaSite" id="MCU_004468-RB">
    <property type="protein sequence ID" value="MCU_004468-RB"/>
    <property type="gene ID" value="MCU_004468"/>
</dbReference>
<dbReference type="GO" id="GO:0008270">
    <property type="term" value="F:zinc ion binding"/>
    <property type="evidence" value="ECO:0007669"/>
    <property type="project" value="UniProtKB-UniRule"/>
</dbReference>
<evidence type="ECO:0000313" key="15">
    <source>
        <dbReference type="WBParaSite" id="MCU_004468-RB"/>
    </source>
</evidence>
<dbReference type="InterPro" id="IPR001930">
    <property type="entry name" value="Peptidase_M1"/>
</dbReference>
<keyword evidence="2 11" id="KW-0031">Aminopeptidase</keyword>
<keyword evidence="4 9" id="KW-0479">Metal-binding</keyword>
<comment type="similarity">
    <text evidence="1 11">Belongs to the peptidase M1 family.</text>
</comment>
<evidence type="ECO:0000256" key="10">
    <source>
        <dbReference type="PIRSR" id="PIRSR634016-4"/>
    </source>
</evidence>
<evidence type="ECO:0000256" key="4">
    <source>
        <dbReference type="ARBA" id="ARBA00022723"/>
    </source>
</evidence>
<evidence type="ECO:0000256" key="8">
    <source>
        <dbReference type="PIRSR" id="PIRSR634016-1"/>
    </source>
</evidence>
<dbReference type="Gene3D" id="2.60.40.1730">
    <property type="entry name" value="tricorn interacting facor f3 domain"/>
    <property type="match status" value="1"/>
</dbReference>
<dbReference type="FunFam" id="1.10.390.10:FF:000001">
    <property type="entry name" value="Aminopeptidase"/>
    <property type="match status" value="1"/>
</dbReference>
<dbReference type="InterPro" id="IPR045357">
    <property type="entry name" value="Aminopeptidase_N-like_N"/>
</dbReference>
<dbReference type="PRINTS" id="PR00756">
    <property type="entry name" value="ALADIPTASE"/>
</dbReference>
<dbReference type="CDD" id="cd09601">
    <property type="entry name" value="M1_APN-Q_like"/>
    <property type="match status" value="1"/>
</dbReference>
<dbReference type="InterPro" id="IPR050344">
    <property type="entry name" value="Peptidase_M1_aminopeptidases"/>
</dbReference>
<dbReference type="GO" id="GO:0042277">
    <property type="term" value="F:peptide binding"/>
    <property type="evidence" value="ECO:0007669"/>
    <property type="project" value="TreeGrafter"/>
</dbReference>
<dbReference type="GO" id="GO:0043171">
    <property type="term" value="P:peptide catabolic process"/>
    <property type="evidence" value="ECO:0007669"/>
    <property type="project" value="TreeGrafter"/>
</dbReference>
<dbReference type="AlphaFoldDB" id="A0A5K3F2T3"/>
<name>A0A5K3F2T3_MESCO</name>
<feature type="domain" description="ERAP1-like C-terminal" evidence="13">
    <location>
        <begin position="561"/>
        <end position="896"/>
    </location>
</feature>
<feature type="site" description="Transition state stabilizer" evidence="10">
    <location>
        <position position="408"/>
    </location>
</feature>